<proteinExistence type="inferred from homology"/>
<keyword evidence="6 12" id="KW-0812">Transmembrane</keyword>
<dbReference type="OrthoDB" id="427096at2759"/>
<dbReference type="EC" id="2.4.1.-" evidence="12"/>
<comment type="similarity">
    <text evidence="3 12">Belongs to the glycosyltransferase 10 family.</text>
</comment>
<sequence length="421" mass="50204">MHNGAKMLNLKRLKTCWLFSIAFIVITLLLTVYSENVRRLFSLDGVIKIREPFKQPPNSNNEPYEIMEQYQQDTTMADPPFKKILFWNDYFRVPDFYIGLGREALLKWNCPVWQCEISRDRTDVQDYDAVIFHLHTWTLNDLPQRRSSHQRYVAWMLESAAWHEYYYDTNPMANYFNWTVTYRWDSDFVRPYGYVKPIGNVPIHPSESQMKKYLSNSKVMPMDANGKTKMATWFVSNCNSEKSSRDELVKQLQNYMQIDVFGKCGTFACRKNDELNDSSEQCQEMAALNYKFYLSLENSLCQDYITEKFFYMLHRPIIPIVYGVHDHYDKIAPPHSFINAAKYENMKQLADYLILLDKNDTLYNEYFWWKPHFEVKYVNVNDGVCHLCASLHNTTLPPKIYRNMTDWWERQAYCVYPPHFS</sequence>
<dbReference type="AlphaFoldDB" id="A0A8J2WJ82"/>
<evidence type="ECO:0000259" key="14">
    <source>
        <dbReference type="Pfam" id="PF17039"/>
    </source>
</evidence>
<dbReference type="InterPro" id="IPR055270">
    <property type="entry name" value="Glyco_tran_10_C"/>
</dbReference>
<protein>
    <recommendedName>
        <fullName evidence="12">Fucosyltransferase</fullName>
        <ecNumber evidence="12">2.4.1.-</ecNumber>
    </recommendedName>
</protein>
<feature type="domain" description="Fucosyltransferase C-terminal" evidence="13">
    <location>
        <begin position="225"/>
        <end position="407"/>
    </location>
</feature>
<evidence type="ECO:0000259" key="13">
    <source>
        <dbReference type="Pfam" id="PF00852"/>
    </source>
</evidence>
<evidence type="ECO:0000256" key="1">
    <source>
        <dbReference type="ARBA" id="ARBA00004447"/>
    </source>
</evidence>
<evidence type="ECO:0000256" key="2">
    <source>
        <dbReference type="ARBA" id="ARBA00004922"/>
    </source>
</evidence>
<keyword evidence="8" id="KW-1133">Transmembrane helix</keyword>
<evidence type="ECO:0000256" key="6">
    <source>
        <dbReference type="ARBA" id="ARBA00022692"/>
    </source>
</evidence>
<comment type="pathway">
    <text evidence="2">Protein modification; protein glycosylation.</text>
</comment>
<dbReference type="EMBL" id="CAKKLH010000290">
    <property type="protein sequence ID" value="CAH0108995.1"/>
    <property type="molecule type" value="Genomic_DNA"/>
</dbReference>
<reference evidence="15" key="1">
    <citation type="submission" date="2021-11" db="EMBL/GenBank/DDBJ databases">
        <authorList>
            <person name="Schell T."/>
        </authorList>
    </citation>
    <scope>NUCLEOTIDE SEQUENCE</scope>
    <source>
        <strain evidence="15">M5</strain>
    </source>
</reference>
<dbReference type="PANTHER" id="PTHR48438:SF1">
    <property type="entry name" value="ALPHA-(1,3)-FUCOSYLTRANSFERASE C-RELATED"/>
    <property type="match status" value="1"/>
</dbReference>
<comment type="caution">
    <text evidence="15">The sequence shown here is derived from an EMBL/GenBank/DDBJ whole genome shotgun (WGS) entry which is preliminary data.</text>
</comment>
<keyword evidence="16" id="KW-1185">Reference proteome</keyword>
<evidence type="ECO:0000256" key="8">
    <source>
        <dbReference type="ARBA" id="ARBA00022989"/>
    </source>
</evidence>
<evidence type="ECO:0000256" key="3">
    <source>
        <dbReference type="ARBA" id="ARBA00008919"/>
    </source>
</evidence>
<gene>
    <name evidence="15" type="ORF">DGAL_LOCUS12455</name>
</gene>
<keyword evidence="9 12" id="KW-0333">Golgi apparatus</keyword>
<dbReference type="Gene3D" id="3.40.50.11660">
    <property type="entry name" value="Glycosyl transferase family 10, C-terminal domain"/>
    <property type="match status" value="1"/>
</dbReference>
<name>A0A8J2WJ82_9CRUS</name>
<comment type="subcellular location">
    <subcellularLocation>
        <location evidence="1 12">Golgi apparatus</location>
        <location evidence="1 12">Golgi stack membrane</location>
        <topology evidence="1 12">Single-pass type II membrane protein</topology>
    </subcellularLocation>
</comment>
<dbReference type="Proteomes" id="UP000789390">
    <property type="component" value="Unassembled WGS sequence"/>
</dbReference>
<evidence type="ECO:0000256" key="12">
    <source>
        <dbReference type="RuleBase" id="RU003832"/>
    </source>
</evidence>
<evidence type="ECO:0000256" key="11">
    <source>
        <dbReference type="ARBA" id="ARBA00023180"/>
    </source>
</evidence>
<accession>A0A8J2WJ82</accession>
<evidence type="ECO:0000256" key="7">
    <source>
        <dbReference type="ARBA" id="ARBA00022968"/>
    </source>
</evidence>
<evidence type="ECO:0000313" key="16">
    <source>
        <dbReference type="Proteomes" id="UP000789390"/>
    </source>
</evidence>
<keyword evidence="10" id="KW-0472">Membrane</keyword>
<evidence type="ECO:0000256" key="10">
    <source>
        <dbReference type="ARBA" id="ARBA00023136"/>
    </source>
</evidence>
<feature type="domain" description="Fucosyltransferase N-terminal" evidence="14">
    <location>
        <begin position="82"/>
        <end position="193"/>
    </location>
</feature>
<dbReference type="GO" id="GO:0008417">
    <property type="term" value="F:fucosyltransferase activity"/>
    <property type="evidence" value="ECO:0007669"/>
    <property type="project" value="InterPro"/>
</dbReference>
<dbReference type="Pfam" id="PF17039">
    <property type="entry name" value="Glyco_tran_10_N"/>
    <property type="match status" value="1"/>
</dbReference>
<organism evidence="15 16">
    <name type="scientific">Daphnia galeata</name>
    <dbReference type="NCBI Taxonomy" id="27404"/>
    <lineage>
        <taxon>Eukaryota</taxon>
        <taxon>Metazoa</taxon>
        <taxon>Ecdysozoa</taxon>
        <taxon>Arthropoda</taxon>
        <taxon>Crustacea</taxon>
        <taxon>Branchiopoda</taxon>
        <taxon>Diplostraca</taxon>
        <taxon>Cladocera</taxon>
        <taxon>Anomopoda</taxon>
        <taxon>Daphniidae</taxon>
        <taxon>Daphnia</taxon>
    </lineage>
</organism>
<dbReference type="InterPro" id="IPR031481">
    <property type="entry name" value="Glyco_tran_10_N"/>
</dbReference>
<dbReference type="SUPFAM" id="SSF53756">
    <property type="entry name" value="UDP-Glycosyltransferase/glycogen phosphorylase"/>
    <property type="match status" value="1"/>
</dbReference>
<dbReference type="InterPro" id="IPR038577">
    <property type="entry name" value="GT10-like_C_sf"/>
</dbReference>
<evidence type="ECO:0000313" key="15">
    <source>
        <dbReference type="EMBL" id="CAH0108995.1"/>
    </source>
</evidence>
<dbReference type="PANTHER" id="PTHR48438">
    <property type="entry name" value="ALPHA-(1,3)-FUCOSYLTRANSFERASE C-RELATED"/>
    <property type="match status" value="1"/>
</dbReference>
<evidence type="ECO:0000256" key="5">
    <source>
        <dbReference type="ARBA" id="ARBA00022679"/>
    </source>
</evidence>
<evidence type="ECO:0000256" key="9">
    <source>
        <dbReference type="ARBA" id="ARBA00023034"/>
    </source>
</evidence>
<keyword evidence="5 12" id="KW-0808">Transferase</keyword>
<dbReference type="UniPathway" id="UPA00378"/>
<dbReference type="Pfam" id="PF00852">
    <property type="entry name" value="Glyco_transf_10"/>
    <property type="match status" value="1"/>
</dbReference>
<dbReference type="FunFam" id="3.40.50.11660:FF:000004">
    <property type="entry name" value="Glycoprotein 3-alpha-L-fucosyltransferase A"/>
    <property type="match status" value="1"/>
</dbReference>
<evidence type="ECO:0000256" key="4">
    <source>
        <dbReference type="ARBA" id="ARBA00022676"/>
    </source>
</evidence>
<dbReference type="GO" id="GO:0032580">
    <property type="term" value="C:Golgi cisterna membrane"/>
    <property type="evidence" value="ECO:0007669"/>
    <property type="project" value="UniProtKB-SubCell"/>
</dbReference>
<keyword evidence="4 12" id="KW-0328">Glycosyltransferase</keyword>
<keyword evidence="11" id="KW-0325">Glycoprotein</keyword>
<keyword evidence="7" id="KW-0735">Signal-anchor</keyword>
<dbReference type="InterPro" id="IPR001503">
    <property type="entry name" value="Glyco_trans_10"/>
</dbReference>